<dbReference type="RefSeq" id="WP_148857925.1">
    <property type="nucleotide sequence ID" value="NZ_PHNJ01000004.1"/>
</dbReference>
<accession>A0A8J8Q5J7</accession>
<dbReference type="Proteomes" id="UP000766904">
    <property type="component" value="Unassembled WGS sequence"/>
</dbReference>
<name>A0A8J8Q5J7_9EURY</name>
<sequence length="73" mass="8222">MNMKYCLHCDWYASRTDGYDAHEQSREAIDHFLDTGHAIDSMPEPSNAEPNHTPEFDAEGATRIPVTGVREGE</sequence>
<evidence type="ECO:0000313" key="3">
    <source>
        <dbReference type="Proteomes" id="UP000766904"/>
    </source>
</evidence>
<dbReference type="AlphaFoldDB" id="A0A8J8Q5J7"/>
<dbReference type="EMBL" id="PHNJ01000004">
    <property type="protein sequence ID" value="TYL38923.1"/>
    <property type="molecule type" value="Genomic_DNA"/>
</dbReference>
<proteinExistence type="predicted"/>
<organism evidence="2 3">
    <name type="scientific">Natronococcus pandeyae</name>
    <dbReference type="NCBI Taxonomy" id="2055836"/>
    <lineage>
        <taxon>Archaea</taxon>
        <taxon>Methanobacteriati</taxon>
        <taxon>Methanobacteriota</taxon>
        <taxon>Stenosarchaea group</taxon>
        <taxon>Halobacteria</taxon>
        <taxon>Halobacteriales</taxon>
        <taxon>Natrialbaceae</taxon>
        <taxon>Natronococcus</taxon>
    </lineage>
</organism>
<gene>
    <name evidence="2" type="ORF">CV102_10490</name>
</gene>
<feature type="region of interest" description="Disordered" evidence="1">
    <location>
        <begin position="37"/>
        <end position="73"/>
    </location>
</feature>
<evidence type="ECO:0000313" key="2">
    <source>
        <dbReference type="EMBL" id="TYL38923.1"/>
    </source>
</evidence>
<evidence type="ECO:0000256" key="1">
    <source>
        <dbReference type="SAM" id="MobiDB-lite"/>
    </source>
</evidence>
<dbReference type="OrthoDB" id="176261at2157"/>
<keyword evidence="3" id="KW-1185">Reference proteome</keyword>
<protein>
    <submittedName>
        <fullName evidence="2">Uncharacterized protein</fullName>
    </submittedName>
</protein>
<comment type="caution">
    <text evidence="2">The sequence shown here is derived from an EMBL/GenBank/DDBJ whole genome shotgun (WGS) entry which is preliminary data.</text>
</comment>
<reference evidence="2" key="1">
    <citation type="submission" date="2017-11" db="EMBL/GenBank/DDBJ databases">
        <authorList>
            <person name="Kajale S.C."/>
            <person name="Sharma A."/>
        </authorList>
    </citation>
    <scope>NUCLEOTIDE SEQUENCE</scope>
    <source>
        <strain evidence="2">LS1_42</strain>
    </source>
</reference>